<dbReference type="PANTHER" id="PTHR28012:SF1">
    <property type="entry name" value="NUCLEAR FUSION PROTEIN KAR5"/>
    <property type="match status" value="1"/>
</dbReference>
<keyword evidence="3 11" id="KW-0415">Karyogamy</keyword>
<feature type="chain" id="PRO_5045169262" evidence="12">
    <location>
        <begin position="27"/>
        <end position="577"/>
    </location>
</feature>
<dbReference type="Proteomes" id="UP001590951">
    <property type="component" value="Unassembled WGS sequence"/>
</dbReference>
<feature type="transmembrane region" description="Helical" evidence="11">
    <location>
        <begin position="457"/>
        <end position="474"/>
    </location>
</feature>
<keyword evidence="6 11" id="KW-0256">Endoplasmic reticulum</keyword>
<feature type="signal peptide" evidence="12">
    <location>
        <begin position="1"/>
        <end position="26"/>
    </location>
</feature>
<evidence type="ECO:0000256" key="7">
    <source>
        <dbReference type="ARBA" id="ARBA00022989"/>
    </source>
</evidence>
<keyword evidence="8 11" id="KW-0472">Membrane</keyword>
<dbReference type="Pfam" id="PF04163">
    <property type="entry name" value="Tht1"/>
    <property type="match status" value="1"/>
</dbReference>
<comment type="subcellular location">
    <subcellularLocation>
        <location evidence="11">Endoplasmic reticulum membrane</location>
    </subcellularLocation>
    <subcellularLocation>
        <location evidence="11">Nucleus membrane</location>
    </subcellularLocation>
</comment>
<comment type="caution">
    <text evidence="13">The sequence shown here is derived from an EMBL/GenBank/DDBJ whole genome shotgun (WGS) entry which is preliminary data.</text>
</comment>
<evidence type="ECO:0000256" key="12">
    <source>
        <dbReference type="SAM" id="SignalP"/>
    </source>
</evidence>
<evidence type="ECO:0000256" key="2">
    <source>
        <dbReference type="ARBA" id="ARBA00010473"/>
    </source>
</evidence>
<comment type="similarity">
    <text evidence="2 11">Belongs to the KAR5 family.</text>
</comment>
<protein>
    <submittedName>
        <fullName evidence="13">Uncharacterized protein</fullName>
    </submittedName>
</protein>
<sequence length="577" mass="63821">MAPTLMISCQLATVVCLLLFVHGSTAFRFSSTKGRDASTEEYRQRGHTVDLATLIRPMPDDQQGIYTHALQLLSEMQAAPSCNRLAASTLLDSCHSIDGSKHDAEASFENNRSIYAAQLAMCEIMSAESAIPQACEALTPALYSKRHKATSIKSIDKVQLSQCLQSLESRPQWWTSYSNSRQNAVVMCQAARLDIEKDELVQLHKSIVETNANVNSALARATNQANAALIELQNEFLLAKRDFQAQLLLDIDVSTAKAQSFLERLVKSMDTAVQTAMSKNVHQANADSIELQKNVGKIFQQVVEGGAELAAVQTQQSDHAREMAIELQGSLQNMREQEIGTMLALFHGIHNQLQSSNELVTSLHTRQNSLDERFISLDRSFAGFESRAEIFQAAQTRQAEMQARLHNEMQIEMHVTRGLLDNITLSATGLHATIQTTSALIARFGSLISNLGSVTSWIWPTISTFVILFVLYQASPRYARCALGGIATFSLLKIYHVFELLNSIPTNAGFARPALQYDAQMLSLLIGVTVLIVLVITIICRLTNTLNFLRPRKPDISSVLPCLDIEKVDCKHRSSLI</sequence>
<dbReference type="EMBL" id="JBHFEH010000068">
    <property type="protein sequence ID" value="KAL2049221.1"/>
    <property type="molecule type" value="Genomic_DNA"/>
</dbReference>
<evidence type="ECO:0000256" key="3">
    <source>
        <dbReference type="ARBA" id="ARBA00022459"/>
    </source>
</evidence>
<keyword evidence="4 11" id="KW-0812">Transmembrane</keyword>
<reference evidence="13 14" key="1">
    <citation type="submission" date="2024-09" db="EMBL/GenBank/DDBJ databases">
        <title>Rethinking Asexuality: The Enigmatic Case of Functional Sexual Genes in Lepraria (Stereocaulaceae).</title>
        <authorList>
            <person name="Doellman M."/>
            <person name="Sun Y."/>
            <person name="Barcenas-Pena A."/>
            <person name="Lumbsch H.T."/>
            <person name="Grewe F."/>
        </authorList>
    </citation>
    <scope>NUCLEOTIDE SEQUENCE [LARGE SCALE GENOMIC DNA]</scope>
    <source>
        <strain evidence="13 14">Grewe 0041</strain>
    </source>
</reference>
<name>A0ABR4AWM4_9LECA</name>
<evidence type="ECO:0000256" key="9">
    <source>
        <dbReference type="ARBA" id="ARBA00023180"/>
    </source>
</evidence>
<evidence type="ECO:0000313" key="14">
    <source>
        <dbReference type="Proteomes" id="UP001590951"/>
    </source>
</evidence>
<keyword evidence="5 11" id="KW-0732">Signal</keyword>
<proteinExistence type="inferred from homology"/>
<evidence type="ECO:0000256" key="11">
    <source>
        <dbReference type="RuleBase" id="RU368082"/>
    </source>
</evidence>
<feature type="transmembrane region" description="Helical" evidence="11">
    <location>
        <begin position="521"/>
        <end position="543"/>
    </location>
</feature>
<organism evidence="13 14">
    <name type="scientific">Lepraria finkii</name>
    <dbReference type="NCBI Taxonomy" id="1340010"/>
    <lineage>
        <taxon>Eukaryota</taxon>
        <taxon>Fungi</taxon>
        <taxon>Dikarya</taxon>
        <taxon>Ascomycota</taxon>
        <taxon>Pezizomycotina</taxon>
        <taxon>Lecanoromycetes</taxon>
        <taxon>OSLEUM clade</taxon>
        <taxon>Lecanoromycetidae</taxon>
        <taxon>Lecanorales</taxon>
        <taxon>Lecanorineae</taxon>
        <taxon>Stereocaulaceae</taxon>
        <taxon>Lepraria</taxon>
    </lineage>
</organism>
<evidence type="ECO:0000256" key="5">
    <source>
        <dbReference type="ARBA" id="ARBA00022729"/>
    </source>
</evidence>
<evidence type="ECO:0000256" key="10">
    <source>
        <dbReference type="ARBA" id="ARBA00023242"/>
    </source>
</evidence>
<keyword evidence="14" id="KW-1185">Reference proteome</keyword>
<keyword evidence="10 11" id="KW-0539">Nucleus</keyword>
<evidence type="ECO:0000313" key="13">
    <source>
        <dbReference type="EMBL" id="KAL2049221.1"/>
    </source>
</evidence>
<dbReference type="PANTHER" id="PTHR28012">
    <property type="entry name" value="NUCLEAR FUSION PROTEIN KAR5"/>
    <property type="match status" value="1"/>
</dbReference>
<gene>
    <name evidence="13" type="ORF">ABVK25_010488</name>
</gene>
<evidence type="ECO:0000256" key="8">
    <source>
        <dbReference type="ARBA" id="ARBA00023136"/>
    </source>
</evidence>
<evidence type="ECO:0000256" key="6">
    <source>
        <dbReference type="ARBA" id="ARBA00022824"/>
    </source>
</evidence>
<evidence type="ECO:0000256" key="1">
    <source>
        <dbReference type="ARBA" id="ARBA00003389"/>
    </source>
</evidence>
<evidence type="ECO:0000256" key="4">
    <source>
        <dbReference type="ARBA" id="ARBA00022692"/>
    </source>
</evidence>
<comment type="function">
    <text evidence="1 11">Required for nuclear membrane fusion during karyogamy.</text>
</comment>
<keyword evidence="9" id="KW-0325">Glycoprotein</keyword>
<keyword evidence="7 11" id="KW-1133">Transmembrane helix</keyword>
<feature type="transmembrane region" description="Helical" evidence="11">
    <location>
        <begin position="481"/>
        <end position="501"/>
    </location>
</feature>
<dbReference type="InterPro" id="IPR007292">
    <property type="entry name" value="Nuclear_fusion_Kar5"/>
</dbReference>
<accession>A0ABR4AWM4</accession>